<proteinExistence type="predicted"/>
<dbReference type="Proteomes" id="UP000293360">
    <property type="component" value="Unassembled WGS sequence"/>
</dbReference>
<name>A0A4Q4T7Q0_9PEZI</name>
<dbReference type="OrthoDB" id="2289094at2759"/>
<dbReference type="AlphaFoldDB" id="A0A4Q4T7Q0"/>
<feature type="region of interest" description="Disordered" evidence="1">
    <location>
        <begin position="1"/>
        <end position="52"/>
    </location>
</feature>
<reference evidence="2 3" key="1">
    <citation type="submission" date="2018-06" db="EMBL/GenBank/DDBJ databases">
        <title>Complete Genomes of Monosporascus.</title>
        <authorList>
            <person name="Robinson A.J."/>
            <person name="Natvig D.O."/>
        </authorList>
    </citation>
    <scope>NUCLEOTIDE SEQUENCE [LARGE SCALE GENOMIC DNA]</scope>
    <source>
        <strain evidence="2 3">CBS 110550</strain>
    </source>
</reference>
<accession>A0A4Q4T7Q0</accession>
<dbReference type="EMBL" id="QJNU01000314">
    <property type="protein sequence ID" value="RYP02525.1"/>
    <property type="molecule type" value="Genomic_DNA"/>
</dbReference>
<feature type="compositionally biased region" description="Basic and acidic residues" evidence="1">
    <location>
        <begin position="21"/>
        <end position="36"/>
    </location>
</feature>
<protein>
    <submittedName>
        <fullName evidence="2">Uncharacterized protein</fullName>
    </submittedName>
</protein>
<comment type="caution">
    <text evidence="2">The sequence shown here is derived from an EMBL/GenBank/DDBJ whole genome shotgun (WGS) entry which is preliminary data.</text>
</comment>
<gene>
    <name evidence="2" type="ORF">DL764_005769</name>
</gene>
<sequence length="111" mass="12324">MANDADAGDIGVAGRQQPFVDHLEHQKGIEEVMRDQRPRRRRGPPSTPHEVVRGRLKTAEKTVQDLQTAHQDELVRMRADNADLRQKAEQASHCRHIVGESLSSAAEAAGK</sequence>
<keyword evidence="3" id="KW-1185">Reference proteome</keyword>
<organism evidence="2 3">
    <name type="scientific">Monosporascus ibericus</name>
    <dbReference type="NCBI Taxonomy" id="155417"/>
    <lineage>
        <taxon>Eukaryota</taxon>
        <taxon>Fungi</taxon>
        <taxon>Dikarya</taxon>
        <taxon>Ascomycota</taxon>
        <taxon>Pezizomycotina</taxon>
        <taxon>Sordariomycetes</taxon>
        <taxon>Xylariomycetidae</taxon>
        <taxon>Xylariales</taxon>
        <taxon>Xylariales incertae sedis</taxon>
        <taxon>Monosporascus</taxon>
    </lineage>
</organism>
<evidence type="ECO:0000313" key="3">
    <source>
        <dbReference type="Proteomes" id="UP000293360"/>
    </source>
</evidence>
<evidence type="ECO:0000313" key="2">
    <source>
        <dbReference type="EMBL" id="RYP02525.1"/>
    </source>
</evidence>
<evidence type="ECO:0000256" key="1">
    <source>
        <dbReference type="SAM" id="MobiDB-lite"/>
    </source>
</evidence>
<dbReference type="STRING" id="155417.A0A4Q4T7Q0"/>